<sequence>MKKSILIVLSCLFSFSSCSTSEDPIDPQKVKYLWHLVNVTGGVAGVNETFSLDTIVWAFNDATKTLVVENNNDDDTIEDALDSGTYEFDVIQGPSGKTFLTIDDIEFGNFEISQNTLTIDKNITTTGTGADGFIYTFQRTIELVD</sequence>
<evidence type="ECO:0000313" key="2">
    <source>
        <dbReference type="EMBL" id="MFD1163270.1"/>
    </source>
</evidence>
<comment type="caution">
    <text evidence="2">The sequence shown here is derived from an EMBL/GenBank/DDBJ whole genome shotgun (WGS) entry which is preliminary data.</text>
</comment>
<evidence type="ECO:0000256" key="1">
    <source>
        <dbReference type="SAM" id="SignalP"/>
    </source>
</evidence>
<organism evidence="2 3">
    <name type="scientific">Hwangdonia seohaensis</name>
    <dbReference type="NCBI Taxonomy" id="1240727"/>
    <lineage>
        <taxon>Bacteria</taxon>
        <taxon>Pseudomonadati</taxon>
        <taxon>Bacteroidota</taxon>
        <taxon>Flavobacteriia</taxon>
        <taxon>Flavobacteriales</taxon>
        <taxon>Flavobacteriaceae</taxon>
        <taxon>Hwangdonia</taxon>
    </lineage>
</organism>
<protein>
    <recommendedName>
        <fullName evidence="4">Lipocalin-like domain-containing protein</fullName>
    </recommendedName>
</protein>
<keyword evidence="1" id="KW-0732">Signal</keyword>
<dbReference type="EMBL" id="JBHTLJ010000003">
    <property type="protein sequence ID" value="MFD1163270.1"/>
    <property type="molecule type" value="Genomic_DNA"/>
</dbReference>
<keyword evidence="3" id="KW-1185">Reference proteome</keyword>
<reference evidence="3" key="1">
    <citation type="journal article" date="2019" name="Int. J. Syst. Evol. Microbiol.">
        <title>The Global Catalogue of Microorganisms (GCM) 10K type strain sequencing project: providing services to taxonomists for standard genome sequencing and annotation.</title>
        <authorList>
            <consortium name="The Broad Institute Genomics Platform"/>
            <consortium name="The Broad Institute Genome Sequencing Center for Infectious Disease"/>
            <person name="Wu L."/>
            <person name="Ma J."/>
        </authorList>
    </citation>
    <scope>NUCLEOTIDE SEQUENCE [LARGE SCALE GENOMIC DNA]</scope>
    <source>
        <strain evidence="3">CCUG 63246</strain>
    </source>
</reference>
<dbReference type="RefSeq" id="WP_311940545.1">
    <property type="nucleotide sequence ID" value="NZ_JAVSCK010000003.1"/>
</dbReference>
<accession>A0ABW3RDX7</accession>
<evidence type="ECO:0008006" key="4">
    <source>
        <dbReference type="Google" id="ProtNLM"/>
    </source>
</evidence>
<dbReference type="PROSITE" id="PS51257">
    <property type="entry name" value="PROKAR_LIPOPROTEIN"/>
    <property type="match status" value="1"/>
</dbReference>
<gene>
    <name evidence="2" type="ORF">ACFQ2E_12620</name>
</gene>
<dbReference type="Proteomes" id="UP001597163">
    <property type="component" value="Unassembled WGS sequence"/>
</dbReference>
<proteinExistence type="predicted"/>
<evidence type="ECO:0000313" key="3">
    <source>
        <dbReference type="Proteomes" id="UP001597163"/>
    </source>
</evidence>
<feature type="chain" id="PRO_5045497448" description="Lipocalin-like domain-containing protein" evidence="1">
    <location>
        <begin position="22"/>
        <end position="145"/>
    </location>
</feature>
<feature type="signal peptide" evidence="1">
    <location>
        <begin position="1"/>
        <end position="21"/>
    </location>
</feature>
<name>A0ABW3RDX7_9FLAO</name>